<keyword evidence="1" id="KW-0732">Signal</keyword>
<dbReference type="EMBL" id="MU001673">
    <property type="protein sequence ID" value="KAF2460640.1"/>
    <property type="molecule type" value="Genomic_DNA"/>
</dbReference>
<accession>A0A6A6P9M3</accession>
<name>A0A6A6P9M3_9PEZI</name>
<feature type="chain" id="PRO_5025691890" evidence="1">
    <location>
        <begin position="20"/>
        <end position="61"/>
    </location>
</feature>
<protein>
    <submittedName>
        <fullName evidence="2">Uncharacterized protein</fullName>
    </submittedName>
</protein>
<dbReference type="Proteomes" id="UP000799766">
    <property type="component" value="Unassembled WGS sequence"/>
</dbReference>
<feature type="signal peptide" evidence="1">
    <location>
        <begin position="1"/>
        <end position="19"/>
    </location>
</feature>
<evidence type="ECO:0000313" key="3">
    <source>
        <dbReference type="Proteomes" id="UP000799766"/>
    </source>
</evidence>
<gene>
    <name evidence="2" type="ORF">BDY21DRAFT_335979</name>
</gene>
<organism evidence="2 3">
    <name type="scientific">Lineolata rhizophorae</name>
    <dbReference type="NCBI Taxonomy" id="578093"/>
    <lineage>
        <taxon>Eukaryota</taxon>
        <taxon>Fungi</taxon>
        <taxon>Dikarya</taxon>
        <taxon>Ascomycota</taxon>
        <taxon>Pezizomycotina</taxon>
        <taxon>Dothideomycetes</taxon>
        <taxon>Dothideomycetes incertae sedis</taxon>
        <taxon>Lineolatales</taxon>
        <taxon>Lineolataceae</taxon>
        <taxon>Lineolata</taxon>
    </lineage>
</organism>
<dbReference type="AlphaFoldDB" id="A0A6A6P9M3"/>
<evidence type="ECO:0000313" key="2">
    <source>
        <dbReference type="EMBL" id="KAF2460640.1"/>
    </source>
</evidence>
<keyword evidence="3" id="KW-1185">Reference proteome</keyword>
<sequence length="61" mass="6663">MTARIRLLRLSTLLVSSLGSIVMPHEPETTPVDEFELDPSVSIEAPSPKGMFRALAALRTL</sequence>
<proteinExistence type="predicted"/>
<reference evidence="2" key="1">
    <citation type="journal article" date="2020" name="Stud. Mycol.">
        <title>101 Dothideomycetes genomes: a test case for predicting lifestyles and emergence of pathogens.</title>
        <authorList>
            <person name="Haridas S."/>
            <person name="Albert R."/>
            <person name="Binder M."/>
            <person name="Bloem J."/>
            <person name="Labutti K."/>
            <person name="Salamov A."/>
            <person name="Andreopoulos B."/>
            <person name="Baker S."/>
            <person name="Barry K."/>
            <person name="Bills G."/>
            <person name="Bluhm B."/>
            <person name="Cannon C."/>
            <person name="Castanera R."/>
            <person name="Culley D."/>
            <person name="Daum C."/>
            <person name="Ezra D."/>
            <person name="Gonzalez J."/>
            <person name="Henrissat B."/>
            <person name="Kuo A."/>
            <person name="Liang C."/>
            <person name="Lipzen A."/>
            <person name="Lutzoni F."/>
            <person name="Magnuson J."/>
            <person name="Mondo S."/>
            <person name="Nolan M."/>
            <person name="Ohm R."/>
            <person name="Pangilinan J."/>
            <person name="Park H.-J."/>
            <person name="Ramirez L."/>
            <person name="Alfaro M."/>
            <person name="Sun H."/>
            <person name="Tritt A."/>
            <person name="Yoshinaga Y."/>
            <person name="Zwiers L.-H."/>
            <person name="Turgeon B."/>
            <person name="Goodwin S."/>
            <person name="Spatafora J."/>
            <person name="Crous P."/>
            <person name="Grigoriev I."/>
        </authorList>
    </citation>
    <scope>NUCLEOTIDE SEQUENCE</scope>
    <source>
        <strain evidence="2">ATCC 16933</strain>
    </source>
</reference>
<evidence type="ECO:0000256" key="1">
    <source>
        <dbReference type="SAM" id="SignalP"/>
    </source>
</evidence>